<protein>
    <submittedName>
        <fullName evidence="2">Uncharacterized protein</fullName>
    </submittedName>
</protein>
<name>A0ABC9AME4_9POAL</name>
<proteinExistence type="predicted"/>
<keyword evidence="1" id="KW-0732">Signal</keyword>
<dbReference type="PROSITE" id="PS51257">
    <property type="entry name" value="PROKAR_LIPOPROTEIN"/>
    <property type="match status" value="1"/>
</dbReference>
<dbReference type="AlphaFoldDB" id="A0ABC9AME4"/>
<reference evidence="2" key="1">
    <citation type="submission" date="2024-10" db="EMBL/GenBank/DDBJ databases">
        <authorList>
            <person name="Ryan C."/>
        </authorList>
    </citation>
    <scope>NUCLEOTIDE SEQUENCE [LARGE SCALE GENOMIC DNA]</scope>
</reference>
<feature type="chain" id="PRO_5044852912" evidence="1">
    <location>
        <begin position="34"/>
        <end position="86"/>
    </location>
</feature>
<evidence type="ECO:0000256" key="1">
    <source>
        <dbReference type="SAM" id="SignalP"/>
    </source>
</evidence>
<organism evidence="2 3">
    <name type="scientific">Urochloa decumbens</name>
    <dbReference type="NCBI Taxonomy" id="240449"/>
    <lineage>
        <taxon>Eukaryota</taxon>
        <taxon>Viridiplantae</taxon>
        <taxon>Streptophyta</taxon>
        <taxon>Embryophyta</taxon>
        <taxon>Tracheophyta</taxon>
        <taxon>Spermatophyta</taxon>
        <taxon>Magnoliopsida</taxon>
        <taxon>Liliopsida</taxon>
        <taxon>Poales</taxon>
        <taxon>Poaceae</taxon>
        <taxon>PACMAD clade</taxon>
        <taxon>Panicoideae</taxon>
        <taxon>Panicodae</taxon>
        <taxon>Paniceae</taxon>
        <taxon>Melinidinae</taxon>
        <taxon>Urochloa</taxon>
    </lineage>
</organism>
<gene>
    <name evidence="2" type="ORF">URODEC1_LOCUS56844</name>
</gene>
<dbReference type="EMBL" id="OZ075132">
    <property type="protein sequence ID" value="CAL4982930.1"/>
    <property type="molecule type" value="Genomic_DNA"/>
</dbReference>
<feature type="signal peptide" evidence="1">
    <location>
        <begin position="1"/>
        <end position="33"/>
    </location>
</feature>
<dbReference type="Proteomes" id="UP001497457">
    <property type="component" value="Chromosome 22rd"/>
</dbReference>
<keyword evidence="3" id="KW-1185">Reference proteome</keyword>
<sequence>MAKSYSVSCKMVLVVAFAIFACLLCFSADAGRALVPSDPPIVPNDECNSMAVPFSSPTFEECDACCRKAGHPGGYIKGDVCIYNSG</sequence>
<evidence type="ECO:0000313" key="2">
    <source>
        <dbReference type="EMBL" id="CAL4982930.1"/>
    </source>
</evidence>
<evidence type="ECO:0000313" key="3">
    <source>
        <dbReference type="Proteomes" id="UP001497457"/>
    </source>
</evidence>
<accession>A0ABC9AME4</accession>